<name>A0A9N8VD37_9GLOM</name>
<organism evidence="1 2">
    <name type="scientific">Diversispora eburnea</name>
    <dbReference type="NCBI Taxonomy" id="1213867"/>
    <lineage>
        <taxon>Eukaryota</taxon>
        <taxon>Fungi</taxon>
        <taxon>Fungi incertae sedis</taxon>
        <taxon>Mucoromycota</taxon>
        <taxon>Glomeromycotina</taxon>
        <taxon>Glomeromycetes</taxon>
        <taxon>Diversisporales</taxon>
        <taxon>Diversisporaceae</taxon>
        <taxon>Diversispora</taxon>
    </lineage>
</organism>
<dbReference type="AlphaFoldDB" id="A0A9N8VD37"/>
<accession>A0A9N8VD37</accession>
<dbReference type="InterPro" id="IPR009003">
    <property type="entry name" value="Peptidase_S1_PA"/>
</dbReference>
<keyword evidence="2" id="KW-1185">Reference proteome</keyword>
<proteinExistence type="predicted"/>
<dbReference type="SUPFAM" id="SSF50494">
    <property type="entry name" value="Trypsin-like serine proteases"/>
    <property type="match status" value="1"/>
</dbReference>
<dbReference type="EMBL" id="CAJVPK010000101">
    <property type="protein sequence ID" value="CAG8448875.1"/>
    <property type="molecule type" value="Genomic_DNA"/>
</dbReference>
<evidence type="ECO:0000313" key="1">
    <source>
        <dbReference type="EMBL" id="CAG8448875.1"/>
    </source>
</evidence>
<comment type="caution">
    <text evidence="1">The sequence shown here is derived from an EMBL/GenBank/DDBJ whole genome shotgun (WGS) entry which is preliminary data.</text>
</comment>
<reference evidence="1" key="1">
    <citation type="submission" date="2021-06" db="EMBL/GenBank/DDBJ databases">
        <authorList>
            <person name="Kallberg Y."/>
            <person name="Tangrot J."/>
            <person name="Rosling A."/>
        </authorList>
    </citation>
    <scope>NUCLEOTIDE SEQUENCE</scope>
    <source>
        <strain evidence="1">AZ414A</strain>
    </source>
</reference>
<protein>
    <submittedName>
        <fullName evidence="1">9802_t:CDS:1</fullName>
    </submittedName>
</protein>
<dbReference type="OrthoDB" id="2370033at2759"/>
<sequence length="161" mass="18187">MPKGSLLQFYLPSVFEGFPNQQNQQNRIKQNQQNRNLEVFTFLPQDMELGRRVSQYANQIFSKGCATVTKYNYLSVDKDSVSDDSNNIVKVSKVSRSTFFTEGEMKDKWVYIKSKAFDPPRRVSALLVNGAPGDSDSPVFDKNNQLVGILHGGLITNQTPM</sequence>
<gene>
    <name evidence="1" type="ORF">DEBURN_LOCUS1989</name>
</gene>
<dbReference type="Proteomes" id="UP000789706">
    <property type="component" value="Unassembled WGS sequence"/>
</dbReference>
<evidence type="ECO:0000313" key="2">
    <source>
        <dbReference type="Proteomes" id="UP000789706"/>
    </source>
</evidence>